<dbReference type="InterPro" id="IPR036322">
    <property type="entry name" value="WD40_repeat_dom_sf"/>
</dbReference>
<protein>
    <submittedName>
        <fullName evidence="5">Uncharacterized protein</fullName>
    </submittedName>
</protein>
<accession>A0AAV7K6I6</accession>
<evidence type="ECO:0000313" key="6">
    <source>
        <dbReference type="Proteomes" id="UP001165289"/>
    </source>
</evidence>
<dbReference type="AlphaFoldDB" id="A0AAV7K6I6"/>
<comment type="similarity">
    <text evidence="1">Belongs to the WD repeat WDR55 family.</text>
</comment>
<dbReference type="InterPro" id="IPR001680">
    <property type="entry name" value="WD40_rpt"/>
</dbReference>
<keyword evidence="3" id="KW-0677">Repeat</keyword>
<evidence type="ECO:0000256" key="4">
    <source>
        <dbReference type="SAM" id="MobiDB-lite"/>
    </source>
</evidence>
<dbReference type="Proteomes" id="UP001165289">
    <property type="component" value="Unassembled WGS sequence"/>
</dbReference>
<sequence>MESLSVTTDDHIFTISTHPTTPLIAVGDITGRVSCYSPSGDGDKKMIENISIQEHSKACRALCFSLKGDKLYSASKDKHILSINPISGQILSDVLLAIKSPINVMLYLSDRLVCGHDSGTVSVYNSADLSCIGSLVITEQNEYVSGICHTPSHRQVVVTTGEGQIAIIDIRDIIVKKKFYSNSEILCVCCISGEKKCVTGDTEGKLQFFSWLDNPLQPYAHVTCVSDSSIDSCLALPQGELLCVGCGDGVIRIVNMLLRQVTGVIGHKQKMQIDNLIIADALDMLCCSSGNKVMLWKISNIFIGIEKIEKKRNCEQIEERDRNKKIKLSETSESPQIELSVVKELGKKKKKKKKRQQVQSRSERAQFFDGLL</sequence>
<dbReference type="EMBL" id="JAKMXF010000133">
    <property type="protein sequence ID" value="KAI6656962.1"/>
    <property type="molecule type" value="Genomic_DNA"/>
</dbReference>
<gene>
    <name evidence="5" type="ORF">LOD99_16264</name>
</gene>
<dbReference type="InterPro" id="IPR050505">
    <property type="entry name" value="WDR55/POC1"/>
</dbReference>
<evidence type="ECO:0000256" key="1">
    <source>
        <dbReference type="ARBA" id="ARBA00007625"/>
    </source>
</evidence>
<keyword evidence="6" id="KW-1185">Reference proteome</keyword>
<dbReference type="Pfam" id="PF00400">
    <property type="entry name" value="WD40"/>
    <property type="match status" value="1"/>
</dbReference>
<comment type="caution">
    <text evidence="5">The sequence shown here is derived from an EMBL/GenBank/DDBJ whole genome shotgun (WGS) entry which is preliminary data.</text>
</comment>
<dbReference type="InterPro" id="IPR015943">
    <property type="entry name" value="WD40/YVTN_repeat-like_dom_sf"/>
</dbReference>
<dbReference type="SMART" id="SM00320">
    <property type="entry name" value="WD40"/>
    <property type="match status" value="6"/>
</dbReference>
<evidence type="ECO:0000256" key="2">
    <source>
        <dbReference type="ARBA" id="ARBA00022574"/>
    </source>
</evidence>
<feature type="region of interest" description="Disordered" evidence="4">
    <location>
        <begin position="348"/>
        <end position="372"/>
    </location>
</feature>
<keyword evidence="2" id="KW-0853">WD repeat</keyword>
<evidence type="ECO:0000256" key="3">
    <source>
        <dbReference type="ARBA" id="ARBA00022737"/>
    </source>
</evidence>
<proteinExistence type="inferred from homology"/>
<name>A0AAV7K6I6_9METZ</name>
<dbReference type="PANTHER" id="PTHR44019:SF20">
    <property type="entry name" value="WD REPEAT-CONTAINING PROTEIN 55"/>
    <property type="match status" value="1"/>
</dbReference>
<evidence type="ECO:0000313" key="5">
    <source>
        <dbReference type="EMBL" id="KAI6656962.1"/>
    </source>
</evidence>
<reference evidence="5 6" key="1">
    <citation type="journal article" date="2023" name="BMC Biol.">
        <title>The compact genome of the sponge Oopsacas minuta (Hexactinellida) is lacking key metazoan core genes.</title>
        <authorList>
            <person name="Santini S."/>
            <person name="Schenkelaars Q."/>
            <person name="Jourda C."/>
            <person name="Duchesne M."/>
            <person name="Belahbib H."/>
            <person name="Rocher C."/>
            <person name="Selva M."/>
            <person name="Riesgo A."/>
            <person name="Vervoort M."/>
            <person name="Leys S.P."/>
            <person name="Kodjabachian L."/>
            <person name="Le Bivic A."/>
            <person name="Borchiellini C."/>
            <person name="Claverie J.M."/>
            <person name="Renard E."/>
        </authorList>
    </citation>
    <scope>NUCLEOTIDE SEQUENCE [LARGE SCALE GENOMIC DNA]</scope>
    <source>
        <strain evidence="5">SPO-2</strain>
    </source>
</reference>
<dbReference type="SUPFAM" id="SSF50978">
    <property type="entry name" value="WD40 repeat-like"/>
    <property type="match status" value="1"/>
</dbReference>
<dbReference type="Gene3D" id="2.130.10.10">
    <property type="entry name" value="YVTN repeat-like/Quinoprotein amine dehydrogenase"/>
    <property type="match status" value="2"/>
</dbReference>
<dbReference type="PANTHER" id="PTHR44019">
    <property type="entry name" value="WD REPEAT-CONTAINING PROTEIN 55"/>
    <property type="match status" value="1"/>
</dbReference>
<organism evidence="5 6">
    <name type="scientific">Oopsacas minuta</name>
    <dbReference type="NCBI Taxonomy" id="111878"/>
    <lineage>
        <taxon>Eukaryota</taxon>
        <taxon>Metazoa</taxon>
        <taxon>Porifera</taxon>
        <taxon>Hexactinellida</taxon>
        <taxon>Hexasterophora</taxon>
        <taxon>Lyssacinosida</taxon>
        <taxon>Leucopsacidae</taxon>
        <taxon>Oopsacas</taxon>
    </lineage>
</organism>